<evidence type="ECO:0000256" key="5">
    <source>
        <dbReference type="ARBA" id="ARBA00022729"/>
    </source>
</evidence>
<proteinExistence type="inferred from homology"/>
<reference evidence="12 13" key="1">
    <citation type="submission" date="2024-11" db="EMBL/GenBank/DDBJ databases">
        <title>A near-complete genome assembly of Cinchona calisaya.</title>
        <authorList>
            <person name="Lian D.C."/>
            <person name="Zhao X.W."/>
            <person name="Wei L."/>
        </authorList>
    </citation>
    <scope>NUCLEOTIDE SEQUENCE [LARGE SCALE GENOMIC DNA]</scope>
    <source>
        <tissue evidence="12">Nenye</tissue>
    </source>
</reference>
<organism evidence="12 13">
    <name type="scientific">Cinchona calisaya</name>
    <dbReference type="NCBI Taxonomy" id="153742"/>
    <lineage>
        <taxon>Eukaryota</taxon>
        <taxon>Viridiplantae</taxon>
        <taxon>Streptophyta</taxon>
        <taxon>Embryophyta</taxon>
        <taxon>Tracheophyta</taxon>
        <taxon>Spermatophyta</taxon>
        <taxon>Magnoliopsida</taxon>
        <taxon>eudicotyledons</taxon>
        <taxon>Gunneridae</taxon>
        <taxon>Pentapetalae</taxon>
        <taxon>asterids</taxon>
        <taxon>lamiids</taxon>
        <taxon>Gentianales</taxon>
        <taxon>Rubiaceae</taxon>
        <taxon>Cinchonoideae</taxon>
        <taxon>Cinchoneae</taxon>
        <taxon>Cinchona</taxon>
    </lineage>
</organism>
<dbReference type="EMBL" id="JBJUIK010000004">
    <property type="protein sequence ID" value="KAL3530872.1"/>
    <property type="molecule type" value="Genomic_DNA"/>
</dbReference>
<dbReference type="Pfam" id="PF00560">
    <property type="entry name" value="LRR_1"/>
    <property type="match status" value="2"/>
</dbReference>
<dbReference type="Proteomes" id="UP001630127">
    <property type="component" value="Unassembled WGS sequence"/>
</dbReference>
<accession>A0ABD3AI32</accession>
<evidence type="ECO:0000256" key="9">
    <source>
        <dbReference type="ARBA" id="ARBA00023180"/>
    </source>
</evidence>
<sequence>MELPSPTLPLAILTGISPHPLFCMLLIFSFSLHASSAILLSNDTDKLALLEFKSWIIDDTLGVMSSWNDSLHFCQWVGVSCSREHQRVTGLNLKRQKLVGTMSPFIANLSFLHFLDLSDNSFQGVIPEVLGGLSMLQNLNLSFNFIIGQIPGNLSRCSNLINLVLDHNYLVQEIPPELGMLSKLTRLYLKNNNITGTFPASIGNLTSLQSFICPITT</sequence>
<dbReference type="GO" id="GO:0016020">
    <property type="term" value="C:membrane"/>
    <property type="evidence" value="ECO:0007669"/>
    <property type="project" value="UniProtKB-SubCell"/>
</dbReference>
<dbReference type="PANTHER" id="PTHR48060">
    <property type="entry name" value="DNA DAMAGE-REPAIR/TOLERATION PROTEIN DRT100"/>
    <property type="match status" value="1"/>
</dbReference>
<dbReference type="FunFam" id="3.80.10.10:FF:000275">
    <property type="entry name" value="Leucine-rich repeat receptor-like protein kinase"/>
    <property type="match status" value="1"/>
</dbReference>
<dbReference type="InterPro" id="IPR001611">
    <property type="entry name" value="Leu-rich_rpt"/>
</dbReference>
<evidence type="ECO:0000259" key="11">
    <source>
        <dbReference type="Pfam" id="PF08263"/>
    </source>
</evidence>
<evidence type="ECO:0000256" key="4">
    <source>
        <dbReference type="ARBA" id="ARBA00022692"/>
    </source>
</evidence>
<keyword evidence="7 10" id="KW-1133">Transmembrane helix</keyword>
<evidence type="ECO:0000256" key="8">
    <source>
        <dbReference type="ARBA" id="ARBA00023136"/>
    </source>
</evidence>
<feature type="domain" description="Leucine-rich repeat-containing N-terminal plant-type" evidence="11">
    <location>
        <begin position="43"/>
        <end position="82"/>
    </location>
</feature>
<feature type="transmembrane region" description="Helical" evidence="10">
    <location>
        <begin position="20"/>
        <end position="40"/>
    </location>
</feature>
<keyword evidence="4 10" id="KW-0812">Transmembrane</keyword>
<dbReference type="Pfam" id="PF13855">
    <property type="entry name" value="LRR_8"/>
    <property type="match status" value="1"/>
</dbReference>
<dbReference type="InterPro" id="IPR053211">
    <property type="entry name" value="DNA_repair-toleration"/>
</dbReference>
<keyword evidence="3" id="KW-0433">Leucine-rich repeat</keyword>
<dbReference type="Gene3D" id="3.80.10.10">
    <property type="entry name" value="Ribonuclease Inhibitor"/>
    <property type="match status" value="1"/>
</dbReference>
<keyword evidence="5" id="KW-0732">Signal</keyword>
<evidence type="ECO:0000256" key="7">
    <source>
        <dbReference type="ARBA" id="ARBA00022989"/>
    </source>
</evidence>
<evidence type="ECO:0000313" key="13">
    <source>
        <dbReference type="Proteomes" id="UP001630127"/>
    </source>
</evidence>
<name>A0ABD3AI32_9GENT</name>
<evidence type="ECO:0000256" key="3">
    <source>
        <dbReference type="ARBA" id="ARBA00022614"/>
    </source>
</evidence>
<dbReference type="InterPro" id="IPR013210">
    <property type="entry name" value="LRR_N_plant-typ"/>
</dbReference>
<comment type="similarity">
    <text evidence="2">Belongs to the RLP family.</text>
</comment>
<dbReference type="InterPro" id="IPR032675">
    <property type="entry name" value="LRR_dom_sf"/>
</dbReference>
<keyword evidence="13" id="KW-1185">Reference proteome</keyword>
<keyword evidence="8 10" id="KW-0472">Membrane</keyword>
<dbReference type="AlphaFoldDB" id="A0ABD3AI32"/>
<protein>
    <recommendedName>
        <fullName evidence="11">Leucine-rich repeat-containing N-terminal plant-type domain-containing protein</fullName>
    </recommendedName>
</protein>
<comment type="subcellular location">
    <subcellularLocation>
        <location evidence="1">Membrane</location>
        <topology evidence="1">Single-pass type I membrane protein</topology>
    </subcellularLocation>
</comment>
<evidence type="ECO:0000256" key="6">
    <source>
        <dbReference type="ARBA" id="ARBA00022737"/>
    </source>
</evidence>
<dbReference type="SUPFAM" id="SSF52058">
    <property type="entry name" value="L domain-like"/>
    <property type="match status" value="1"/>
</dbReference>
<dbReference type="PANTHER" id="PTHR48060:SF21">
    <property type="entry name" value="L DOMAIN-LIKE PROTEIN"/>
    <property type="match status" value="1"/>
</dbReference>
<dbReference type="Pfam" id="PF08263">
    <property type="entry name" value="LRRNT_2"/>
    <property type="match status" value="1"/>
</dbReference>
<keyword evidence="6" id="KW-0677">Repeat</keyword>
<evidence type="ECO:0000256" key="1">
    <source>
        <dbReference type="ARBA" id="ARBA00004479"/>
    </source>
</evidence>
<evidence type="ECO:0000256" key="10">
    <source>
        <dbReference type="SAM" id="Phobius"/>
    </source>
</evidence>
<comment type="caution">
    <text evidence="12">The sequence shown here is derived from an EMBL/GenBank/DDBJ whole genome shotgun (WGS) entry which is preliminary data.</text>
</comment>
<evidence type="ECO:0000256" key="2">
    <source>
        <dbReference type="ARBA" id="ARBA00009592"/>
    </source>
</evidence>
<evidence type="ECO:0000313" key="12">
    <source>
        <dbReference type="EMBL" id="KAL3530872.1"/>
    </source>
</evidence>
<gene>
    <name evidence="12" type="ORF">ACH5RR_010194</name>
</gene>
<keyword evidence="9" id="KW-0325">Glycoprotein</keyword>